<name>A0A8T3A6H5_DENNO</name>
<feature type="region of interest" description="Disordered" evidence="1">
    <location>
        <begin position="21"/>
        <end position="42"/>
    </location>
</feature>
<dbReference type="Proteomes" id="UP000829196">
    <property type="component" value="Unassembled WGS sequence"/>
</dbReference>
<gene>
    <name evidence="2" type="ORF">KFK09_025943</name>
</gene>
<comment type="caution">
    <text evidence="2">The sequence shown here is derived from an EMBL/GenBank/DDBJ whole genome shotgun (WGS) entry which is preliminary data.</text>
</comment>
<sequence>MGGSSLGGSYRIITTFLAPKEPTPDTLRETSKGKTVRGRPGDNFKKLTETELHEKRAKGLCFRCDEKYTPEHRYKDRTLKVLIDYDDEGMEEVLSFHLANKVDLWERSIVRSIHWTGPASQCNRGGTLPPHVQAAGSKKAIYEGFLRELEGKFECSDCLEISFLIVCIEYFIYLGLWHLEFG</sequence>
<evidence type="ECO:0000256" key="1">
    <source>
        <dbReference type="SAM" id="MobiDB-lite"/>
    </source>
</evidence>
<accession>A0A8T3A6H5</accession>
<evidence type="ECO:0000313" key="2">
    <source>
        <dbReference type="EMBL" id="KAI0491683.1"/>
    </source>
</evidence>
<keyword evidence="3" id="KW-1185">Reference proteome</keyword>
<dbReference type="AlphaFoldDB" id="A0A8T3A6H5"/>
<feature type="compositionally biased region" description="Basic and acidic residues" evidence="1">
    <location>
        <begin position="22"/>
        <end position="32"/>
    </location>
</feature>
<protein>
    <submittedName>
        <fullName evidence="2">Uncharacterized protein</fullName>
    </submittedName>
</protein>
<evidence type="ECO:0000313" key="3">
    <source>
        <dbReference type="Proteomes" id="UP000829196"/>
    </source>
</evidence>
<proteinExistence type="predicted"/>
<organism evidence="2 3">
    <name type="scientific">Dendrobium nobile</name>
    <name type="common">Orchid</name>
    <dbReference type="NCBI Taxonomy" id="94219"/>
    <lineage>
        <taxon>Eukaryota</taxon>
        <taxon>Viridiplantae</taxon>
        <taxon>Streptophyta</taxon>
        <taxon>Embryophyta</taxon>
        <taxon>Tracheophyta</taxon>
        <taxon>Spermatophyta</taxon>
        <taxon>Magnoliopsida</taxon>
        <taxon>Liliopsida</taxon>
        <taxon>Asparagales</taxon>
        <taxon>Orchidaceae</taxon>
        <taxon>Epidendroideae</taxon>
        <taxon>Malaxideae</taxon>
        <taxon>Dendrobiinae</taxon>
        <taxon>Dendrobium</taxon>
    </lineage>
</organism>
<reference evidence="2" key="1">
    <citation type="journal article" date="2022" name="Front. Genet.">
        <title>Chromosome-Scale Assembly of the Dendrobium nobile Genome Provides Insights Into the Molecular Mechanism of the Biosynthesis of the Medicinal Active Ingredient of Dendrobium.</title>
        <authorList>
            <person name="Xu Q."/>
            <person name="Niu S.-C."/>
            <person name="Li K.-L."/>
            <person name="Zheng P.-J."/>
            <person name="Zhang X.-J."/>
            <person name="Jia Y."/>
            <person name="Liu Y."/>
            <person name="Niu Y.-X."/>
            <person name="Yu L.-H."/>
            <person name="Chen D.-F."/>
            <person name="Zhang G.-Q."/>
        </authorList>
    </citation>
    <scope>NUCLEOTIDE SEQUENCE</scope>
    <source>
        <tissue evidence="2">Leaf</tissue>
    </source>
</reference>
<dbReference type="EMBL" id="JAGYWB010000018">
    <property type="protein sequence ID" value="KAI0491683.1"/>
    <property type="molecule type" value="Genomic_DNA"/>
</dbReference>